<dbReference type="InterPro" id="IPR050173">
    <property type="entry name" value="ABC_transporter_C-like"/>
</dbReference>
<dbReference type="InterPro" id="IPR003439">
    <property type="entry name" value="ABC_transporter-like_ATP-bd"/>
</dbReference>
<dbReference type="PANTHER" id="PTHR24223">
    <property type="entry name" value="ATP-BINDING CASSETTE SUB-FAMILY C"/>
    <property type="match status" value="1"/>
</dbReference>
<protein>
    <recommendedName>
        <fullName evidence="16">P-loop containing nucleoside triphosphate hydrolase protein</fullName>
    </recommendedName>
</protein>
<dbReference type="Gene3D" id="3.40.50.300">
    <property type="entry name" value="P-loop containing nucleotide triphosphate hydrolases"/>
    <property type="match status" value="2"/>
</dbReference>
<accession>A0A0L0SSR2</accession>
<evidence type="ECO:0000259" key="13">
    <source>
        <dbReference type="PROSITE" id="PS50929"/>
    </source>
</evidence>
<dbReference type="GO" id="GO:0005524">
    <property type="term" value="F:ATP binding"/>
    <property type="evidence" value="ECO:0007669"/>
    <property type="project" value="UniProtKB-KW"/>
</dbReference>
<evidence type="ECO:0000256" key="7">
    <source>
        <dbReference type="ARBA" id="ARBA00022840"/>
    </source>
</evidence>
<keyword evidence="6" id="KW-0547">Nucleotide-binding</keyword>
<dbReference type="CDD" id="cd18579">
    <property type="entry name" value="ABC_6TM_ABCC_D1"/>
    <property type="match status" value="1"/>
</dbReference>
<dbReference type="InterPro" id="IPR003593">
    <property type="entry name" value="AAA+_ATPase"/>
</dbReference>
<feature type="domain" description="ABC transmembrane type-1" evidence="13">
    <location>
        <begin position="107"/>
        <end position="376"/>
    </location>
</feature>
<dbReference type="SMART" id="SM00382">
    <property type="entry name" value="AAA"/>
    <property type="match status" value="2"/>
</dbReference>
<dbReference type="GO" id="GO:0016887">
    <property type="term" value="F:ATP hydrolysis activity"/>
    <property type="evidence" value="ECO:0007669"/>
    <property type="project" value="InterPro"/>
</dbReference>
<feature type="domain" description="ABC transporter" evidence="12">
    <location>
        <begin position="1050"/>
        <end position="1279"/>
    </location>
</feature>
<evidence type="ECO:0000313" key="14">
    <source>
        <dbReference type="EMBL" id="KNE65542.1"/>
    </source>
</evidence>
<dbReference type="PANTHER" id="PTHR24223:SF456">
    <property type="entry name" value="MULTIDRUG RESISTANCE-ASSOCIATED PROTEIN LETHAL(2)03659"/>
    <property type="match status" value="1"/>
</dbReference>
<dbReference type="PROSITE" id="PS00211">
    <property type="entry name" value="ABC_TRANSPORTER_1"/>
    <property type="match status" value="1"/>
</dbReference>
<feature type="transmembrane region" description="Helical" evidence="11">
    <location>
        <begin position="772"/>
        <end position="799"/>
    </location>
</feature>
<dbReference type="CDD" id="cd18580">
    <property type="entry name" value="ABC_6TM_ABCC_D2"/>
    <property type="match status" value="1"/>
</dbReference>
<feature type="transmembrane region" description="Helical" evidence="11">
    <location>
        <begin position="330"/>
        <end position="349"/>
    </location>
</feature>
<dbReference type="GO" id="GO:0140359">
    <property type="term" value="F:ABC-type transporter activity"/>
    <property type="evidence" value="ECO:0007669"/>
    <property type="project" value="InterPro"/>
</dbReference>
<keyword evidence="3" id="KW-0813">Transport</keyword>
<name>A0A0L0SSR2_ALLM3</name>
<feature type="transmembrane region" description="Helical" evidence="11">
    <location>
        <begin position="106"/>
        <end position="134"/>
    </location>
</feature>
<keyword evidence="15" id="KW-1185">Reference proteome</keyword>
<dbReference type="InterPro" id="IPR036640">
    <property type="entry name" value="ABC1_TM_sf"/>
</dbReference>
<feature type="compositionally biased region" description="Acidic residues" evidence="10">
    <location>
        <begin position="689"/>
        <end position="698"/>
    </location>
</feature>
<dbReference type="VEuPathDB" id="FungiDB:AMAG_11154"/>
<feature type="transmembrane region" description="Helical" evidence="11">
    <location>
        <begin position="854"/>
        <end position="886"/>
    </location>
</feature>
<keyword evidence="9 11" id="KW-0472">Membrane</keyword>
<dbReference type="STRING" id="578462.A0A0L0SSR2"/>
<comment type="similarity">
    <text evidence="2">Belongs to the ABC transporter superfamily. ABCC family. Conjugate transporter (TC 3.A.1.208) subfamily.</text>
</comment>
<evidence type="ECO:0000256" key="9">
    <source>
        <dbReference type="ARBA" id="ARBA00023136"/>
    </source>
</evidence>
<feature type="transmembrane region" description="Helical" evidence="11">
    <location>
        <begin position="731"/>
        <end position="752"/>
    </location>
</feature>
<evidence type="ECO:0000256" key="3">
    <source>
        <dbReference type="ARBA" id="ARBA00022448"/>
    </source>
</evidence>
<dbReference type="Gene3D" id="1.20.1560.10">
    <property type="entry name" value="ABC transporter type 1, transmembrane domain"/>
    <property type="match status" value="2"/>
</dbReference>
<dbReference type="SUPFAM" id="SSF90123">
    <property type="entry name" value="ABC transporter transmembrane region"/>
    <property type="match status" value="2"/>
</dbReference>
<dbReference type="Proteomes" id="UP000054350">
    <property type="component" value="Unassembled WGS sequence"/>
</dbReference>
<evidence type="ECO:0000256" key="8">
    <source>
        <dbReference type="ARBA" id="ARBA00022989"/>
    </source>
</evidence>
<proteinExistence type="inferred from homology"/>
<dbReference type="PROSITE" id="PS50929">
    <property type="entry name" value="ABC_TM1F"/>
    <property type="match status" value="2"/>
</dbReference>
<evidence type="ECO:0000256" key="1">
    <source>
        <dbReference type="ARBA" id="ARBA00004141"/>
    </source>
</evidence>
<evidence type="ECO:0000256" key="6">
    <source>
        <dbReference type="ARBA" id="ARBA00022741"/>
    </source>
</evidence>
<dbReference type="PROSITE" id="PS50893">
    <property type="entry name" value="ABC_TRANSPORTER_2"/>
    <property type="match status" value="2"/>
</dbReference>
<dbReference type="FunFam" id="3.40.50.300:FF:000163">
    <property type="entry name" value="Multidrug resistance-associated protein member 4"/>
    <property type="match status" value="1"/>
</dbReference>
<dbReference type="SUPFAM" id="SSF52540">
    <property type="entry name" value="P-loop containing nucleoside triphosphate hydrolases"/>
    <property type="match status" value="2"/>
</dbReference>
<dbReference type="CDD" id="cd03244">
    <property type="entry name" value="ABCC_MRP_domain2"/>
    <property type="match status" value="1"/>
</dbReference>
<gene>
    <name evidence="14" type="ORF">AMAG_11154</name>
</gene>
<feature type="transmembrane region" description="Helical" evidence="11">
    <location>
        <begin position="140"/>
        <end position="161"/>
    </location>
</feature>
<evidence type="ECO:0000256" key="5">
    <source>
        <dbReference type="ARBA" id="ARBA00022737"/>
    </source>
</evidence>
<dbReference type="Pfam" id="PF00005">
    <property type="entry name" value="ABC_tran"/>
    <property type="match status" value="2"/>
</dbReference>
<comment type="subcellular location">
    <subcellularLocation>
        <location evidence="1">Membrane</location>
        <topology evidence="1">Multi-pass membrane protein</topology>
    </subcellularLocation>
</comment>
<dbReference type="GO" id="GO:0016020">
    <property type="term" value="C:membrane"/>
    <property type="evidence" value="ECO:0007669"/>
    <property type="project" value="UniProtKB-SubCell"/>
</dbReference>
<keyword evidence="5" id="KW-0677">Repeat</keyword>
<keyword evidence="7" id="KW-0067">ATP-binding</keyword>
<reference evidence="15" key="2">
    <citation type="submission" date="2009-11" db="EMBL/GenBank/DDBJ databases">
        <title>The Genome Sequence of Allomyces macrogynus strain ATCC 38327.</title>
        <authorList>
            <consortium name="The Broad Institute Genome Sequencing Platform"/>
            <person name="Russ C."/>
            <person name="Cuomo C."/>
            <person name="Shea T."/>
            <person name="Young S.K."/>
            <person name="Zeng Q."/>
            <person name="Koehrsen M."/>
            <person name="Haas B."/>
            <person name="Borodovsky M."/>
            <person name="Guigo R."/>
            <person name="Alvarado L."/>
            <person name="Berlin A."/>
            <person name="Borenstein D."/>
            <person name="Chen Z."/>
            <person name="Engels R."/>
            <person name="Freedman E."/>
            <person name="Gellesch M."/>
            <person name="Goldberg J."/>
            <person name="Griggs A."/>
            <person name="Gujja S."/>
            <person name="Heiman D."/>
            <person name="Hepburn T."/>
            <person name="Howarth C."/>
            <person name="Jen D."/>
            <person name="Larson L."/>
            <person name="Lewis B."/>
            <person name="Mehta T."/>
            <person name="Park D."/>
            <person name="Pearson M."/>
            <person name="Roberts A."/>
            <person name="Saif S."/>
            <person name="Shenoy N."/>
            <person name="Sisk P."/>
            <person name="Stolte C."/>
            <person name="Sykes S."/>
            <person name="Walk T."/>
            <person name="White J."/>
            <person name="Yandava C."/>
            <person name="Burger G."/>
            <person name="Gray M.W."/>
            <person name="Holland P.W.H."/>
            <person name="King N."/>
            <person name="Lang F.B.F."/>
            <person name="Roger A.J."/>
            <person name="Ruiz-Trillo I."/>
            <person name="Lander E."/>
            <person name="Nusbaum C."/>
        </authorList>
    </citation>
    <scope>NUCLEOTIDE SEQUENCE [LARGE SCALE GENOMIC DNA]</scope>
    <source>
        <strain evidence="15">ATCC 38327</strain>
    </source>
</reference>
<evidence type="ECO:0000256" key="4">
    <source>
        <dbReference type="ARBA" id="ARBA00022692"/>
    </source>
</evidence>
<dbReference type="InterPro" id="IPR017871">
    <property type="entry name" value="ABC_transporter-like_CS"/>
</dbReference>
<evidence type="ECO:0000256" key="2">
    <source>
        <dbReference type="ARBA" id="ARBA00009726"/>
    </source>
</evidence>
<feature type="domain" description="ABC transmembrane type-1" evidence="13">
    <location>
        <begin position="776"/>
        <end position="1000"/>
    </location>
</feature>
<evidence type="ECO:0000256" key="11">
    <source>
        <dbReference type="SAM" id="Phobius"/>
    </source>
</evidence>
<organism evidence="14 15">
    <name type="scientific">Allomyces macrogynus (strain ATCC 38327)</name>
    <name type="common">Allomyces javanicus var. macrogynus</name>
    <dbReference type="NCBI Taxonomy" id="578462"/>
    <lineage>
        <taxon>Eukaryota</taxon>
        <taxon>Fungi</taxon>
        <taxon>Fungi incertae sedis</taxon>
        <taxon>Blastocladiomycota</taxon>
        <taxon>Blastocladiomycetes</taxon>
        <taxon>Blastocladiales</taxon>
        <taxon>Blastocladiaceae</taxon>
        <taxon>Allomyces</taxon>
    </lineage>
</organism>
<keyword evidence="4 11" id="KW-0812">Transmembrane</keyword>
<feature type="transmembrane region" description="Helical" evidence="11">
    <location>
        <begin position="246"/>
        <end position="264"/>
    </location>
</feature>
<dbReference type="EMBL" id="GG745347">
    <property type="protein sequence ID" value="KNE65542.1"/>
    <property type="molecule type" value="Genomic_DNA"/>
</dbReference>
<evidence type="ECO:0000313" key="15">
    <source>
        <dbReference type="Proteomes" id="UP000054350"/>
    </source>
</evidence>
<dbReference type="InterPro" id="IPR027417">
    <property type="entry name" value="P-loop_NTPase"/>
</dbReference>
<dbReference type="eggNOG" id="KOG0054">
    <property type="taxonomic scope" value="Eukaryota"/>
</dbReference>
<evidence type="ECO:0000256" key="10">
    <source>
        <dbReference type="SAM" id="MobiDB-lite"/>
    </source>
</evidence>
<dbReference type="Pfam" id="PF00664">
    <property type="entry name" value="ABC_membrane"/>
    <property type="match status" value="2"/>
</dbReference>
<dbReference type="OrthoDB" id="6500128at2759"/>
<dbReference type="InterPro" id="IPR044726">
    <property type="entry name" value="ABCC_6TM_D2"/>
</dbReference>
<reference evidence="14 15" key="1">
    <citation type="submission" date="2009-11" db="EMBL/GenBank/DDBJ databases">
        <title>Annotation of Allomyces macrogynus ATCC 38327.</title>
        <authorList>
            <consortium name="The Broad Institute Genome Sequencing Platform"/>
            <person name="Russ C."/>
            <person name="Cuomo C."/>
            <person name="Burger G."/>
            <person name="Gray M.W."/>
            <person name="Holland P.W.H."/>
            <person name="King N."/>
            <person name="Lang F.B.F."/>
            <person name="Roger A.J."/>
            <person name="Ruiz-Trillo I."/>
            <person name="Young S.K."/>
            <person name="Zeng Q."/>
            <person name="Gargeya S."/>
            <person name="Fitzgerald M."/>
            <person name="Haas B."/>
            <person name="Abouelleil A."/>
            <person name="Alvarado L."/>
            <person name="Arachchi H.M."/>
            <person name="Berlin A."/>
            <person name="Chapman S.B."/>
            <person name="Gearin G."/>
            <person name="Goldberg J."/>
            <person name="Griggs A."/>
            <person name="Gujja S."/>
            <person name="Hansen M."/>
            <person name="Heiman D."/>
            <person name="Howarth C."/>
            <person name="Larimer J."/>
            <person name="Lui A."/>
            <person name="MacDonald P.J.P."/>
            <person name="McCowen C."/>
            <person name="Montmayeur A."/>
            <person name="Murphy C."/>
            <person name="Neiman D."/>
            <person name="Pearson M."/>
            <person name="Priest M."/>
            <person name="Roberts A."/>
            <person name="Saif S."/>
            <person name="Shea T."/>
            <person name="Sisk P."/>
            <person name="Stolte C."/>
            <person name="Sykes S."/>
            <person name="Wortman J."/>
            <person name="Nusbaum C."/>
            <person name="Birren B."/>
        </authorList>
    </citation>
    <scope>NUCLEOTIDE SEQUENCE [LARGE SCALE GENOMIC DNA]</scope>
    <source>
        <strain evidence="14 15">ATCC 38327</strain>
    </source>
</reference>
<feature type="transmembrane region" description="Helical" evidence="11">
    <location>
        <begin position="219"/>
        <end position="240"/>
    </location>
</feature>
<sequence length="1298" mass="142519">MTATDDDKVPLTVDVEADVRATKTSSAIEHARGFRPSDLVFLQASPLVTKGFRQGQLEHDDLLPIRDGDQSEMLASKMREAWNEQLRAGKSPTMWRALITVFGRHYLMIAVLAFGSGACKISSAIFLGQFISFLQTPDAPLARGVGFGAGLALAMLMFSILESHFMMHAYRIGIRARVAVTAFLYSHLLTLNGATLPPVGQTLNVISNDAQRLEDAAPFLIFTVLGPLETCIVVGITWIYMGWAAAAAFGTLIAMLLLVSTNVGRFKVARGNMVDARDRRIRLLSELIKSIEMIKLYAWESAFVRLVLDARQEEVAHLQKWYNLKGINTVFTWAVPGAMAVAGFFSWFFGIGTTFTTKGVFTSLLLFGAVRVNMSWRVPRSIELVADLRVSFQRIEEFLNLKATAAVTPLNQADKEANTVLAFNSAMFAWTPNQPVLRDVDLTIRAGQIVAVIGQVGSGKSSLLLAALGQLHANRTDAVRRVTDVAYTPQAAYVFPGTVEDNIVMASPVDADRLTRVVAVCQLTPDIARWDSGLQTRLGERGVKVSGGQRARLCLARALYHADATQARLVVLDDVFAALDAHVAATIFIELRDFFKASDAAVVIVTHHLHLVAQCDEVVYLHSGSVLAHGPLAQVVAVAAERDPHFAAVVAEFTGVGVHGVGDEKIDMIVKEGGAGLNGQSAGSSRPIDDDDEEEEDGGLIGGGEGEDWDEHAQQGFDAGMFWGFLKLSNGAALMTGALIMGVATFALQALADYKLSTWAAAPAEHQAEPQYWVPYLSLTAGIPLAAFLFTFGFFRVLMRSSAHLFEKMLHNVVRATPHFFQLNPSGRILNRMGKDMALADETLPDAFTECVRLWLYIFMIVIVVAIAVPWILLALAPVIFAFFLLRRRYVAANRPVRRLEALSRSPVYAHVVSSVEGIATVAALRRESAYAHQFFEAIDRNSRALLSYYTVERWLCLRIDGLACIVIGSTVGLMIGLKPQLGLTLAALAQMYVLNLVDATQYNVRKTAELELQLVAVERIMEYANAIPLEVEATSNEPVPDAWPDKGVVEFRDMTLRYPGADRAALRGITLATRPGEKIGIVGRTGAGKSSIINTLFRLAEPSQDGVHIDGVNISGIDLRDLRGRLAIIPQSLYLFHGSVRFNLDPFGQHSDQALWRALEAVELKDVVERYPAKLDDRPALSAGEGQLFQLARVLLRKSKVLILDECSSNIDVAKDRILQQTIRREFADCTILTIAHRIDTILDNDRVLVLDQGQVAEFDSPHNLLRDRNSMFYGLAAKSLGEEKLESLVREMRINE</sequence>
<evidence type="ECO:0000259" key="12">
    <source>
        <dbReference type="PROSITE" id="PS50893"/>
    </source>
</evidence>
<dbReference type="InterPro" id="IPR044746">
    <property type="entry name" value="ABCC_6TM_D1"/>
</dbReference>
<dbReference type="FunFam" id="1.20.1560.10:FF:000013">
    <property type="entry name" value="ABC transporter C family member 2"/>
    <property type="match status" value="1"/>
</dbReference>
<dbReference type="InterPro" id="IPR011527">
    <property type="entry name" value="ABC1_TM_dom"/>
</dbReference>
<feature type="transmembrane region" description="Helical" evidence="11">
    <location>
        <begin position="956"/>
        <end position="976"/>
    </location>
</feature>
<feature type="region of interest" description="Disordered" evidence="10">
    <location>
        <begin position="677"/>
        <end position="707"/>
    </location>
</feature>
<evidence type="ECO:0008006" key="16">
    <source>
        <dbReference type="Google" id="ProtNLM"/>
    </source>
</evidence>
<feature type="domain" description="ABC transporter" evidence="12">
    <location>
        <begin position="421"/>
        <end position="648"/>
    </location>
</feature>
<keyword evidence="8 11" id="KW-1133">Transmembrane helix</keyword>